<dbReference type="EMBL" id="JALNUB010000004">
    <property type="protein sequence ID" value="MCK8141689.1"/>
    <property type="molecule type" value="Genomic_DNA"/>
</dbReference>
<proteinExistence type="predicted"/>
<keyword evidence="2" id="KW-1185">Reference proteome</keyword>
<dbReference type="AlphaFoldDB" id="A0A9X1XRE4"/>
<evidence type="ECO:0000313" key="2">
    <source>
        <dbReference type="Proteomes" id="UP001139260"/>
    </source>
</evidence>
<dbReference type="RefSeq" id="WP_248428089.1">
    <property type="nucleotide sequence ID" value="NZ_JALNUB010000004.1"/>
</dbReference>
<comment type="caution">
    <text evidence="1">The sequence shown here is derived from an EMBL/GenBank/DDBJ whole genome shotgun (WGS) entry which is preliminary data.</text>
</comment>
<accession>A0A9X1XRE4</accession>
<organism evidence="1 2">
    <name type="scientific">Flavobacterium pygoscelis</name>
    <dbReference type="NCBI Taxonomy" id="2893176"/>
    <lineage>
        <taxon>Bacteria</taxon>
        <taxon>Pseudomonadati</taxon>
        <taxon>Bacteroidota</taxon>
        <taxon>Flavobacteriia</taxon>
        <taxon>Flavobacteriales</taxon>
        <taxon>Flavobacteriaceae</taxon>
        <taxon>Flavobacterium</taxon>
    </lineage>
</organism>
<name>A0A9X1XRE4_9FLAO</name>
<sequence>MKSIFILCPPNKATGGPEALHQLGHLLKKNGYDVTMLYSKRKSNPVHPFYKDYQIPYTYKVKDSADNVMIIPESMTNWMARFPLAEKKVWWLSLTFYEMAMNSREAKKNFLRKIFVPYKHTEYRFEKNKTITHWYQSQRTKEYLDTKELCNPAQYLCDYVADVFFENLPKIEDFDKKDIITYNPKKGFDKIEPIIKLLPQYQWVPLSGMTRIEMRDLLRKAKLHVDFGYFPGRDKIPREALISGCCLLTGREGTSGFKEDLGIPEIYKLHENEITPEIVIEKIRHIMTNYDSVKNDFTSFRAFVLSEKQRMLDDIRGLFTKNNS</sequence>
<reference evidence="1" key="1">
    <citation type="submission" date="2022-04" db="EMBL/GenBank/DDBJ databases">
        <title>Flavobacterium pygoscelis sp. nov. isolated from Chinstrap chick (Pygoscelis antarcticus).</title>
        <authorList>
            <person name="Irgang R."/>
            <person name="Poblete-Morales M."/>
            <person name="Avendano-Herrera R."/>
        </authorList>
    </citation>
    <scope>NUCLEOTIDE SEQUENCE</scope>
    <source>
        <strain evidence="1">I-SCBP12n</strain>
    </source>
</reference>
<dbReference type="Proteomes" id="UP001139260">
    <property type="component" value="Unassembled WGS sequence"/>
</dbReference>
<gene>
    <name evidence="1" type="ORF">MW871_07245</name>
</gene>
<protein>
    <submittedName>
        <fullName evidence="1">Uncharacterized protein</fullName>
    </submittedName>
</protein>
<evidence type="ECO:0000313" key="1">
    <source>
        <dbReference type="EMBL" id="MCK8141689.1"/>
    </source>
</evidence>